<protein>
    <recommendedName>
        <fullName evidence="10">GATA-type domain-containing protein</fullName>
    </recommendedName>
</protein>
<evidence type="ECO:0000313" key="11">
    <source>
        <dbReference type="EMBL" id="ONK69938.1"/>
    </source>
</evidence>
<evidence type="ECO:0000256" key="7">
    <source>
        <dbReference type="ARBA" id="ARBA00037539"/>
    </source>
</evidence>
<keyword evidence="12" id="KW-1185">Reference proteome</keyword>
<dbReference type="Gramene" id="ONK69938">
    <property type="protein sequence ID" value="ONK69938"/>
    <property type="gene ID" value="A4U43_C05F28530"/>
</dbReference>
<evidence type="ECO:0000256" key="9">
    <source>
        <dbReference type="SAM" id="MobiDB-lite"/>
    </source>
</evidence>
<feature type="region of interest" description="Disordered" evidence="9">
    <location>
        <begin position="15"/>
        <end position="116"/>
    </location>
</feature>
<dbReference type="SMART" id="SM00401">
    <property type="entry name" value="ZnF_GATA"/>
    <property type="match status" value="1"/>
</dbReference>
<organism evidence="11 12">
    <name type="scientific">Asparagus officinalis</name>
    <name type="common">Garden asparagus</name>
    <dbReference type="NCBI Taxonomy" id="4686"/>
    <lineage>
        <taxon>Eukaryota</taxon>
        <taxon>Viridiplantae</taxon>
        <taxon>Streptophyta</taxon>
        <taxon>Embryophyta</taxon>
        <taxon>Tracheophyta</taxon>
        <taxon>Spermatophyta</taxon>
        <taxon>Magnoliopsida</taxon>
        <taxon>Liliopsida</taxon>
        <taxon>Asparagales</taxon>
        <taxon>Asparagaceae</taxon>
        <taxon>Asparagoideae</taxon>
        <taxon>Asparagus</taxon>
    </lineage>
</organism>
<feature type="domain" description="GATA-type" evidence="10">
    <location>
        <begin position="43"/>
        <end position="97"/>
    </location>
</feature>
<name>A0A5P1EV41_ASPOF</name>
<proteinExistence type="inferred from homology"/>
<dbReference type="PANTHER" id="PTHR47172">
    <property type="entry name" value="OS01G0976800 PROTEIN"/>
    <property type="match status" value="1"/>
</dbReference>
<evidence type="ECO:0000256" key="6">
    <source>
        <dbReference type="ARBA" id="ARBA00024019"/>
    </source>
</evidence>
<comment type="similarity">
    <text evidence="6">Belongs to the type IV zinc-finger family. Class B subfamily.</text>
</comment>
<evidence type="ECO:0000256" key="3">
    <source>
        <dbReference type="ARBA" id="ARBA00022833"/>
    </source>
</evidence>
<dbReference type="InterPro" id="IPR013088">
    <property type="entry name" value="Znf_NHR/GATA"/>
</dbReference>
<evidence type="ECO:0000313" key="12">
    <source>
        <dbReference type="Proteomes" id="UP000243459"/>
    </source>
</evidence>
<evidence type="ECO:0000256" key="4">
    <source>
        <dbReference type="ARBA" id="ARBA00023015"/>
    </source>
</evidence>
<feature type="compositionally biased region" description="Polar residues" evidence="9">
    <location>
        <begin position="16"/>
        <end position="29"/>
    </location>
</feature>
<dbReference type="Proteomes" id="UP000243459">
    <property type="component" value="Chromosome 5"/>
</dbReference>
<dbReference type="GO" id="GO:0043565">
    <property type="term" value="F:sequence-specific DNA binding"/>
    <property type="evidence" value="ECO:0007669"/>
    <property type="project" value="InterPro"/>
</dbReference>
<comment type="function">
    <text evidence="7">Transcriptional regulator that specifically binds 5'-GATA-3' or 5'-GAT-3' motifs within gene promoters.</text>
</comment>
<keyword evidence="1" id="KW-0479">Metal-binding</keyword>
<evidence type="ECO:0000256" key="1">
    <source>
        <dbReference type="ARBA" id="ARBA00022723"/>
    </source>
</evidence>
<accession>A0A5P1EV41</accession>
<dbReference type="Pfam" id="PF00320">
    <property type="entry name" value="GATA"/>
    <property type="match status" value="1"/>
</dbReference>
<evidence type="ECO:0000256" key="2">
    <source>
        <dbReference type="ARBA" id="ARBA00022771"/>
    </source>
</evidence>
<keyword evidence="2 8" id="KW-0863">Zinc-finger</keyword>
<evidence type="ECO:0000256" key="8">
    <source>
        <dbReference type="PROSITE-ProRule" id="PRU00094"/>
    </source>
</evidence>
<gene>
    <name evidence="11" type="ORF">A4U43_C05F28530</name>
</gene>
<dbReference type="SUPFAM" id="SSF57716">
    <property type="entry name" value="Glucocorticoid receptor-like (DNA-binding domain)"/>
    <property type="match status" value="1"/>
</dbReference>
<keyword evidence="3" id="KW-0862">Zinc</keyword>
<evidence type="ECO:0000259" key="10">
    <source>
        <dbReference type="PROSITE" id="PS50114"/>
    </source>
</evidence>
<reference evidence="12" key="1">
    <citation type="journal article" date="2017" name="Nat. Commun.">
        <title>The asparagus genome sheds light on the origin and evolution of a young Y chromosome.</title>
        <authorList>
            <person name="Harkess A."/>
            <person name="Zhou J."/>
            <person name="Xu C."/>
            <person name="Bowers J.E."/>
            <person name="Van der Hulst R."/>
            <person name="Ayyampalayam S."/>
            <person name="Mercati F."/>
            <person name="Riccardi P."/>
            <person name="McKain M.R."/>
            <person name="Kakrana A."/>
            <person name="Tang H."/>
            <person name="Ray J."/>
            <person name="Groenendijk J."/>
            <person name="Arikit S."/>
            <person name="Mathioni S.M."/>
            <person name="Nakano M."/>
            <person name="Shan H."/>
            <person name="Telgmann-Rauber A."/>
            <person name="Kanno A."/>
            <person name="Yue Z."/>
            <person name="Chen H."/>
            <person name="Li W."/>
            <person name="Chen Y."/>
            <person name="Xu X."/>
            <person name="Zhang Y."/>
            <person name="Luo S."/>
            <person name="Chen H."/>
            <person name="Gao J."/>
            <person name="Mao Z."/>
            <person name="Pires J.C."/>
            <person name="Luo M."/>
            <person name="Kudrna D."/>
            <person name="Wing R.A."/>
            <person name="Meyers B.C."/>
            <person name="Yi K."/>
            <person name="Kong H."/>
            <person name="Lavrijsen P."/>
            <person name="Sunseri F."/>
            <person name="Falavigna A."/>
            <person name="Ye Y."/>
            <person name="Leebens-Mack J.H."/>
            <person name="Chen G."/>
        </authorList>
    </citation>
    <scope>NUCLEOTIDE SEQUENCE [LARGE SCALE GENOMIC DNA]</scope>
    <source>
        <strain evidence="12">cv. DH0086</strain>
    </source>
</reference>
<dbReference type="CDD" id="cd00202">
    <property type="entry name" value="ZnF_GATA"/>
    <property type="match status" value="1"/>
</dbReference>
<feature type="compositionally biased region" description="Polar residues" evidence="9">
    <location>
        <begin position="38"/>
        <end position="49"/>
    </location>
</feature>
<dbReference type="EMBL" id="CM007385">
    <property type="protein sequence ID" value="ONK69938.1"/>
    <property type="molecule type" value="Genomic_DNA"/>
</dbReference>
<dbReference type="InterPro" id="IPR000679">
    <property type="entry name" value="Znf_GATA"/>
</dbReference>
<dbReference type="Gene3D" id="3.30.50.10">
    <property type="entry name" value="Erythroid Transcription Factor GATA-1, subunit A"/>
    <property type="match status" value="1"/>
</dbReference>
<keyword evidence="4" id="KW-0805">Transcription regulation</keyword>
<dbReference type="PANTHER" id="PTHR47172:SF24">
    <property type="entry name" value="GATA ZINC FINGER DOMAIN-CONTAINING PROTEIN 14-RELATED"/>
    <property type="match status" value="1"/>
</dbReference>
<keyword evidence="5" id="KW-0804">Transcription</keyword>
<evidence type="ECO:0000256" key="5">
    <source>
        <dbReference type="ARBA" id="ARBA00023163"/>
    </source>
</evidence>
<dbReference type="AlphaFoldDB" id="A0A5P1EV41"/>
<dbReference type="PROSITE" id="PS50114">
    <property type="entry name" value="GATA_ZN_FINGER_2"/>
    <property type="match status" value="1"/>
</dbReference>
<sequence length="116" mass="12488">MESSVSYVLEGKEVEVSSNHLQTADSANPQKAPKQTRVDSASSTSTNSCAMCGGTRTTKWRNGPQGPKTLCNKCGLRYQKNQPPKSSDQQKKISNGSSGKKKSKAPYKALLIRATP</sequence>
<dbReference type="GO" id="GO:0006355">
    <property type="term" value="P:regulation of DNA-templated transcription"/>
    <property type="evidence" value="ECO:0007669"/>
    <property type="project" value="InterPro"/>
</dbReference>
<dbReference type="GO" id="GO:0008270">
    <property type="term" value="F:zinc ion binding"/>
    <property type="evidence" value="ECO:0007669"/>
    <property type="project" value="UniProtKB-KW"/>
</dbReference>